<dbReference type="PANTHER" id="PTHR22801">
    <property type="entry name" value="LITHOSTATHINE"/>
    <property type="match status" value="1"/>
</dbReference>
<sequence>MGTFNGERLDNSNAECLGTTCPDGYSFIAGQCLTLSNELLGNTDAEKACKSKGGTLASVKDPQALLDYTKDNYDNYFWLGGSDEEKGVVIWKHYGGPWIESVWRWNNAKLVPADFPWAARQPDNATESEHCIMLGPDGYHDKGCDSQLPFVCEPQECPEGLGFFRISTKCYKIFLDEVRTFEDAKSLCESNNLRLAQPLQSDIYDLGYYVGKNYYEGWVWVDNPGDYRVDNHVYGAEKCLRLVTRLSQIGRINQIGVFPCENSRLLPLCEL</sequence>
<evidence type="ECO:0000259" key="1">
    <source>
        <dbReference type="PROSITE" id="PS50041"/>
    </source>
</evidence>
<accession>A0AAV2Q753</accession>
<protein>
    <recommendedName>
        <fullName evidence="1">C-type lectin domain-containing protein</fullName>
    </recommendedName>
</protein>
<dbReference type="Gene3D" id="3.10.100.10">
    <property type="entry name" value="Mannose-Binding Protein A, subunit A"/>
    <property type="match status" value="1"/>
</dbReference>
<name>A0AAV2Q753_MEGNR</name>
<dbReference type="SUPFAM" id="SSF56436">
    <property type="entry name" value="C-type lectin-like"/>
    <property type="match status" value="2"/>
</dbReference>
<dbReference type="PROSITE" id="PS50041">
    <property type="entry name" value="C_TYPE_LECTIN_2"/>
    <property type="match status" value="1"/>
</dbReference>
<feature type="domain" description="C-type lectin" evidence="1">
    <location>
        <begin position="28"/>
        <end position="153"/>
    </location>
</feature>
<evidence type="ECO:0000313" key="2">
    <source>
        <dbReference type="EMBL" id="CAL4070333.1"/>
    </source>
</evidence>
<evidence type="ECO:0000313" key="3">
    <source>
        <dbReference type="Proteomes" id="UP001497623"/>
    </source>
</evidence>
<proteinExistence type="predicted"/>
<dbReference type="InterPro" id="IPR016187">
    <property type="entry name" value="CTDL_fold"/>
</dbReference>
<dbReference type="InterPro" id="IPR001304">
    <property type="entry name" value="C-type_lectin-like"/>
</dbReference>
<dbReference type="PANTHER" id="PTHR22801:SF63">
    <property type="entry name" value="C-TYPE LECTIN DOMAIN-CONTAINING PROTEIN"/>
    <property type="match status" value="1"/>
</dbReference>
<organism evidence="2 3">
    <name type="scientific">Meganyctiphanes norvegica</name>
    <name type="common">Northern krill</name>
    <name type="synonym">Thysanopoda norvegica</name>
    <dbReference type="NCBI Taxonomy" id="48144"/>
    <lineage>
        <taxon>Eukaryota</taxon>
        <taxon>Metazoa</taxon>
        <taxon>Ecdysozoa</taxon>
        <taxon>Arthropoda</taxon>
        <taxon>Crustacea</taxon>
        <taxon>Multicrustacea</taxon>
        <taxon>Malacostraca</taxon>
        <taxon>Eumalacostraca</taxon>
        <taxon>Eucarida</taxon>
        <taxon>Euphausiacea</taxon>
        <taxon>Euphausiidae</taxon>
        <taxon>Meganyctiphanes</taxon>
    </lineage>
</organism>
<keyword evidence="3" id="KW-1185">Reference proteome</keyword>
<dbReference type="InterPro" id="IPR016186">
    <property type="entry name" value="C-type_lectin-like/link_sf"/>
</dbReference>
<dbReference type="CDD" id="cd00037">
    <property type="entry name" value="CLECT"/>
    <property type="match status" value="1"/>
</dbReference>
<gene>
    <name evidence="2" type="ORF">MNOR_LOCUS8246</name>
</gene>
<dbReference type="Pfam" id="PF00059">
    <property type="entry name" value="Lectin_C"/>
    <property type="match status" value="1"/>
</dbReference>
<dbReference type="Proteomes" id="UP001497623">
    <property type="component" value="Unassembled WGS sequence"/>
</dbReference>
<dbReference type="EMBL" id="CAXKWB010003794">
    <property type="protein sequence ID" value="CAL4070333.1"/>
    <property type="molecule type" value="Genomic_DNA"/>
</dbReference>
<comment type="caution">
    <text evidence="2">The sequence shown here is derived from an EMBL/GenBank/DDBJ whole genome shotgun (WGS) entry which is preliminary data.</text>
</comment>
<dbReference type="AlphaFoldDB" id="A0AAV2Q753"/>
<reference evidence="2 3" key="1">
    <citation type="submission" date="2024-05" db="EMBL/GenBank/DDBJ databases">
        <authorList>
            <person name="Wallberg A."/>
        </authorList>
    </citation>
    <scope>NUCLEOTIDE SEQUENCE [LARGE SCALE GENOMIC DNA]</scope>
</reference>
<dbReference type="InterPro" id="IPR050801">
    <property type="entry name" value="Ca-Dep_Lectins_ImmuneDev"/>
</dbReference>
<dbReference type="SMART" id="SM00034">
    <property type="entry name" value="CLECT"/>
    <property type="match status" value="2"/>
</dbReference>